<evidence type="ECO:0000313" key="3">
    <source>
        <dbReference type="Proteomes" id="UP001370490"/>
    </source>
</evidence>
<protein>
    <submittedName>
        <fullName evidence="2">Uncharacterized protein</fullName>
    </submittedName>
</protein>
<dbReference type="AlphaFoldDB" id="A0AAN8ZQD1"/>
<comment type="caution">
    <text evidence="2">The sequence shown here is derived from an EMBL/GenBank/DDBJ whole genome shotgun (WGS) entry which is preliminary data.</text>
</comment>
<evidence type="ECO:0000256" key="1">
    <source>
        <dbReference type="SAM" id="MobiDB-lite"/>
    </source>
</evidence>
<keyword evidence="3" id="KW-1185">Reference proteome</keyword>
<organism evidence="2 3">
    <name type="scientific">Dillenia turbinata</name>
    <dbReference type="NCBI Taxonomy" id="194707"/>
    <lineage>
        <taxon>Eukaryota</taxon>
        <taxon>Viridiplantae</taxon>
        <taxon>Streptophyta</taxon>
        <taxon>Embryophyta</taxon>
        <taxon>Tracheophyta</taxon>
        <taxon>Spermatophyta</taxon>
        <taxon>Magnoliopsida</taxon>
        <taxon>eudicotyledons</taxon>
        <taxon>Gunneridae</taxon>
        <taxon>Pentapetalae</taxon>
        <taxon>Dilleniales</taxon>
        <taxon>Dilleniaceae</taxon>
        <taxon>Dillenia</taxon>
    </lineage>
</organism>
<name>A0AAN8ZQD1_9MAGN</name>
<sequence length="239" mass="26560">MANTLALVKSTITMAVPTAAPREQSLKTGTNNKKSRNTSKHESRVWTGTVQMEGACTLRKAHEHAPFIPARTFWACLADLLLHIIHTSAEWNQEYLRHCMELTRRGSIETFCCGDTIKATYGVHSIELNNFNDVVTGKKYISYDQIPYSVTYEKPLPLLDSIFYSSPILNPDFPLGEGFYDSISPPHGEELTRFTASVGNEYGSIEPYYDRTMIFVAGVGWMISSAAATASMTVKTGTD</sequence>
<gene>
    <name evidence="2" type="ORF">RJ641_028265</name>
</gene>
<accession>A0AAN8ZQD1</accession>
<feature type="region of interest" description="Disordered" evidence="1">
    <location>
        <begin position="19"/>
        <end position="44"/>
    </location>
</feature>
<proteinExistence type="predicted"/>
<dbReference type="Proteomes" id="UP001370490">
    <property type="component" value="Unassembled WGS sequence"/>
</dbReference>
<reference evidence="2 3" key="1">
    <citation type="submission" date="2023-12" db="EMBL/GenBank/DDBJ databases">
        <title>A high-quality genome assembly for Dillenia turbinata (Dilleniales).</title>
        <authorList>
            <person name="Chanderbali A."/>
        </authorList>
    </citation>
    <scope>NUCLEOTIDE SEQUENCE [LARGE SCALE GENOMIC DNA]</scope>
    <source>
        <strain evidence="2">LSX21</strain>
        <tissue evidence="2">Leaf</tissue>
    </source>
</reference>
<evidence type="ECO:0000313" key="2">
    <source>
        <dbReference type="EMBL" id="KAK6942888.1"/>
    </source>
</evidence>
<dbReference type="EMBL" id="JBAMMX010000004">
    <property type="protein sequence ID" value="KAK6942888.1"/>
    <property type="molecule type" value="Genomic_DNA"/>
</dbReference>